<proteinExistence type="inferred from homology"/>
<dbReference type="PANTHER" id="PTHR24321:SF14">
    <property type="entry name" value="SHORT-CHAIN TYPE DEHYDROGENASE_REDUCTASE BLR2146-RELATED"/>
    <property type="match status" value="1"/>
</dbReference>
<dbReference type="Proteomes" id="UP000650628">
    <property type="component" value="Unassembled WGS sequence"/>
</dbReference>
<comment type="similarity">
    <text evidence="1">Belongs to the short-chain dehydrogenases/reductases (SDR) family.</text>
</comment>
<keyword evidence="4" id="KW-1185">Reference proteome</keyword>
<dbReference type="PROSITE" id="PS00061">
    <property type="entry name" value="ADH_SHORT"/>
    <property type="match status" value="1"/>
</dbReference>
<name>A0A8J3X872_9ACTN</name>
<dbReference type="AlphaFoldDB" id="A0A8J3X872"/>
<dbReference type="Pfam" id="PF13561">
    <property type="entry name" value="adh_short_C2"/>
    <property type="match status" value="1"/>
</dbReference>
<dbReference type="Gene3D" id="3.40.50.720">
    <property type="entry name" value="NAD(P)-binding Rossmann-like Domain"/>
    <property type="match status" value="1"/>
</dbReference>
<evidence type="ECO:0000256" key="2">
    <source>
        <dbReference type="ARBA" id="ARBA00023002"/>
    </source>
</evidence>
<dbReference type="InterPro" id="IPR036291">
    <property type="entry name" value="NAD(P)-bd_dom_sf"/>
</dbReference>
<comment type="caution">
    <text evidence="3">The sequence shown here is derived from an EMBL/GenBank/DDBJ whole genome shotgun (WGS) entry which is preliminary data.</text>
</comment>
<dbReference type="FunFam" id="3.40.50.720:FF:000084">
    <property type="entry name" value="Short-chain dehydrogenase reductase"/>
    <property type="match status" value="1"/>
</dbReference>
<dbReference type="EMBL" id="BOOO01000002">
    <property type="protein sequence ID" value="GII27198.1"/>
    <property type="molecule type" value="Genomic_DNA"/>
</dbReference>
<dbReference type="PRINTS" id="PR00081">
    <property type="entry name" value="GDHRDH"/>
</dbReference>
<sequence>MEGLKDKVFIVTGGGSGIGAATVQRLLAEGARVTAAGTNAEKLAWTREQASETADRLLTVQFDLRDEDSIASLVAQTTDRFGRLDGVANVAAAVGADLMARDQGVDTMDPDVWAEMMRINVTGAGLMIRESLPALVASGGGSIVNVSSLAAWQRESALAAYASSKIALHALTRHTAHAWGQKNIRCNAVAPGVVLTENVRTGTPPEVREALLEKTALPRLGKPEDLASMLAFLLSAESGWITGQILSVDGGLTMRE</sequence>
<evidence type="ECO:0000313" key="3">
    <source>
        <dbReference type="EMBL" id="GII27198.1"/>
    </source>
</evidence>
<dbReference type="GO" id="GO:0016491">
    <property type="term" value="F:oxidoreductase activity"/>
    <property type="evidence" value="ECO:0007669"/>
    <property type="project" value="UniProtKB-KW"/>
</dbReference>
<dbReference type="InterPro" id="IPR020904">
    <property type="entry name" value="Sc_DH/Rdtase_CS"/>
</dbReference>
<accession>A0A8J3X872</accession>
<evidence type="ECO:0000313" key="4">
    <source>
        <dbReference type="Proteomes" id="UP000650628"/>
    </source>
</evidence>
<dbReference type="CDD" id="cd05233">
    <property type="entry name" value="SDR_c"/>
    <property type="match status" value="1"/>
</dbReference>
<dbReference type="RefSeq" id="WP_203951260.1">
    <property type="nucleotide sequence ID" value="NZ_BOOO01000002.1"/>
</dbReference>
<dbReference type="SUPFAM" id="SSF51735">
    <property type="entry name" value="NAD(P)-binding Rossmann-fold domains"/>
    <property type="match status" value="1"/>
</dbReference>
<gene>
    <name evidence="3" type="ORF">Pmi06nite_06400</name>
</gene>
<keyword evidence="2" id="KW-0560">Oxidoreductase</keyword>
<evidence type="ECO:0000256" key="1">
    <source>
        <dbReference type="ARBA" id="ARBA00006484"/>
    </source>
</evidence>
<dbReference type="InterPro" id="IPR002347">
    <property type="entry name" value="SDR_fam"/>
</dbReference>
<dbReference type="PANTHER" id="PTHR24321">
    <property type="entry name" value="DEHYDROGENASES, SHORT CHAIN"/>
    <property type="match status" value="1"/>
</dbReference>
<organism evidence="3 4">
    <name type="scientific">Planotetraspora mira</name>
    <dbReference type="NCBI Taxonomy" id="58121"/>
    <lineage>
        <taxon>Bacteria</taxon>
        <taxon>Bacillati</taxon>
        <taxon>Actinomycetota</taxon>
        <taxon>Actinomycetes</taxon>
        <taxon>Streptosporangiales</taxon>
        <taxon>Streptosporangiaceae</taxon>
        <taxon>Planotetraspora</taxon>
    </lineage>
</organism>
<reference evidence="3 4" key="1">
    <citation type="submission" date="2021-01" db="EMBL/GenBank/DDBJ databases">
        <title>Whole genome shotgun sequence of Planotetraspora mira NBRC 15435.</title>
        <authorList>
            <person name="Komaki H."/>
            <person name="Tamura T."/>
        </authorList>
    </citation>
    <scope>NUCLEOTIDE SEQUENCE [LARGE SCALE GENOMIC DNA]</scope>
    <source>
        <strain evidence="3 4">NBRC 15435</strain>
    </source>
</reference>
<protein>
    <submittedName>
        <fullName evidence="3">Putative short-chain type dehydrogenase/reductase y4lA</fullName>
    </submittedName>
</protein>